<evidence type="ECO:0000256" key="5">
    <source>
        <dbReference type="PIRSR" id="PIRSR000097-3"/>
    </source>
</evidence>
<dbReference type="EMBL" id="BT074867">
    <property type="protein sequence ID" value="ACO09291.1"/>
    <property type="molecule type" value="mRNA"/>
</dbReference>
<keyword evidence="2" id="KW-0560">Oxidoreductase</keyword>
<proteinExistence type="evidence at transcript level"/>
<dbReference type="AlphaFoldDB" id="C1BJT8"/>
<dbReference type="FunFam" id="3.20.20.100:FF:000002">
    <property type="entry name" value="2,5-diketo-D-gluconic acid reductase A"/>
    <property type="match status" value="1"/>
</dbReference>
<evidence type="ECO:0000256" key="3">
    <source>
        <dbReference type="PIRSR" id="PIRSR000097-1"/>
    </source>
</evidence>
<evidence type="ECO:0000313" key="7">
    <source>
        <dbReference type="EMBL" id="ACO09291.1"/>
    </source>
</evidence>
<dbReference type="InterPro" id="IPR023210">
    <property type="entry name" value="NADP_OxRdtase_dom"/>
</dbReference>
<evidence type="ECO:0000259" key="6">
    <source>
        <dbReference type="Pfam" id="PF00248"/>
    </source>
</evidence>
<feature type="site" description="Lowers pKa of active site Tyr" evidence="5">
    <location>
        <position position="82"/>
    </location>
</feature>
<protein>
    <submittedName>
        <fullName evidence="7">Probable reductase</fullName>
    </submittedName>
</protein>
<dbReference type="PIRSF" id="PIRSF000097">
    <property type="entry name" value="AKR"/>
    <property type="match status" value="1"/>
</dbReference>
<dbReference type="PROSITE" id="PS00798">
    <property type="entry name" value="ALDOKETO_REDUCTASE_1"/>
    <property type="match status" value="1"/>
</dbReference>
<feature type="active site" description="Proton donor" evidence="3">
    <location>
        <position position="53"/>
    </location>
</feature>
<dbReference type="PANTHER" id="PTHR43827:SF11">
    <property type="entry name" value="GLYOXAL REDUCTASE-LIKE"/>
    <property type="match status" value="1"/>
</dbReference>
<dbReference type="Pfam" id="PF00248">
    <property type="entry name" value="Aldo_ket_red"/>
    <property type="match status" value="1"/>
</dbReference>
<dbReference type="PROSITE" id="PS00062">
    <property type="entry name" value="ALDOKETO_REDUCTASE_2"/>
    <property type="match status" value="1"/>
</dbReference>
<organism evidence="7">
    <name type="scientific">Osmerus mordax</name>
    <name type="common">Rainbow smelt</name>
    <name type="synonym">Atherina mordax</name>
    <dbReference type="NCBI Taxonomy" id="8014"/>
    <lineage>
        <taxon>Eukaryota</taxon>
        <taxon>Metazoa</taxon>
        <taxon>Chordata</taxon>
        <taxon>Craniata</taxon>
        <taxon>Vertebrata</taxon>
        <taxon>Euteleostomi</taxon>
        <taxon>Actinopterygii</taxon>
        <taxon>Neopterygii</taxon>
        <taxon>Teleostei</taxon>
        <taxon>Stomiati</taxon>
        <taxon>Osmeriformes</taxon>
        <taxon>Osmeridae</taxon>
        <taxon>Osmerus</taxon>
    </lineage>
</organism>
<evidence type="ECO:0000256" key="1">
    <source>
        <dbReference type="ARBA" id="ARBA00007905"/>
    </source>
</evidence>
<reference evidence="7" key="1">
    <citation type="submission" date="2009-03" db="EMBL/GenBank/DDBJ databases">
        <title>Osmerus mordax full-length cDNAs.</title>
        <authorList>
            <person name="von Schalburg K."/>
            <person name="Leong J."/>
            <person name="Cooper G."/>
            <person name="Davidson W.S."/>
            <person name="Koop B.F."/>
        </authorList>
    </citation>
    <scope>NUCLEOTIDE SEQUENCE</scope>
    <source>
        <tissue evidence="7">Brain</tissue>
    </source>
</reference>
<dbReference type="GO" id="GO:0016616">
    <property type="term" value="F:oxidoreductase activity, acting on the CH-OH group of donors, NAD or NADP as acceptor"/>
    <property type="evidence" value="ECO:0007669"/>
    <property type="project" value="UniProtKB-ARBA"/>
</dbReference>
<accession>C1BJT8</accession>
<dbReference type="InterPro" id="IPR020471">
    <property type="entry name" value="AKR"/>
</dbReference>
<evidence type="ECO:0000256" key="4">
    <source>
        <dbReference type="PIRSR" id="PIRSR000097-2"/>
    </source>
</evidence>
<gene>
    <name evidence="7" type="primary">P100</name>
</gene>
<dbReference type="Gene3D" id="3.20.20.100">
    <property type="entry name" value="NADP-dependent oxidoreductase domain"/>
    <property type="match status" value="1"/>
</dbReference>
<evidence type="ECO:0000256" key="2">
    <source>
        <dbReference type="ARBA" id="ARBA00023002"/>
    </source>
</evidence>
<feature type="binding site" evidence="4">
    <location>
        <position position="115"/>
    </location>
    <ligand>
        <name>substrate</name>
    </ligand>
</feature>
<name>C1BJT8_OSMMO</name>
<dbReference type="PANTHER" id="PTHR43827">
    <property type="entry name" value="2,5-DIKETO-D-GLUCONIC ACID REDUCTASE"/>
    <property type="match status" value="1"/>
</dbReference>
<dbReference type="CDD" id="cd19136">
    <property type="entry name" value="AKR_DrGR-like"/>
    <property type="match status" value="1"/>
</dbReference>
<comment type="similarity">
    <text evidence="1">Belongs to the aldo/keto reductase family.</text>
</comment>
<dbReference type="InterPro" id="IPR018170">
    <property type="entry name" value="Aldo/ket_reductase_CS"/>
</dbReference>
<dbReference type="PRINTS" id="PR00069">
    <property type="entry name" value="ALDKETRDTASE"/>
</dbReference>
<dbReference type="InterPro" id="IPR036812">
    <property type="entry name" value="NAD(P)_OxRdtase_dom_sf"/>
</dbReference>
<dbReference type="SUPFAM" id="SSF51430">
    <property type="entry name" value="NAD(P)-linked oxidoreductase"/>
    <property type="match status" value="1"/>
</dbReference>
<sequence>MSCDLPCLILNTGARMPILGLGTYEVKGSEKMHLIIDAALETGYRAFDTAAVYGNEADLGSALQDLMPKYGLTREDIFLISKLSPADMGPRAREGCARSLERLGIGGYIDLYLIHCPGTKWLEPGDVKNSQNRAQSWAVLEELHGQGAIRSIGVSNYTVLHLEELLHSCTVPPALLQVEFHPKLAQLELRTFCMEKGIVFQAYSSRGKGGLLSNSEIVAVADEHGRTSAQVLLRWAIQQGVAVLPRSLRPEKVRENGKVFDFVLEERGMQRLFDMDSGVRFCKRDPTLVV</sequence>
<feature type="domain" description="NADP-dependent oxidoreductase" evidence="6">
    <location>
        <begin position="19"/>
        <end position="272"/>
    </location>
</feature>